<dbReference type="AlphaFoldDB" id="A6TQJ9"/>
<dbReference type="HOGENOM" id="CLU_089580_1_2_9"/>
<evidence type="ECO:0000256" key="1">
    <source>
        <dbReference type="ARBA" id="ARBA00012506"/>
    </source>
</evidence>
<evidence type="ECO:0000313" key="9">
    <source>
        <dbReference type="Proteomes" id="UP000001572"/>
    </source>
</evidence>
<evidence type="ECO:0000256" key="6">
    <source>
        <dbReference type="ARBA" id="ARBA00049417"/>
    </source>
</evidence>
<dbReference type="InterPro" id="IPR005249">
    <property type="entry name" value="YqeK"/>
</dbReference>
<keyword evidence="5" id="KW-0408">Iron</keyword>
<keyword evidence="4 8" id="KW-0378">Hydrolase</keyword>
<reference evidence="9" key="1">
    <citation type="journal article" date="2016" name="Genome Announc.">
        <title>Complete genome sequence of Alkaliphilus metalliredigens strain QYMF, an alkaliphilic and metal-reducing bacterium isolated from borax-contaminated leachate ponds.</title>
        <authorList>
            <person name="Hwang C."/>
            <person name="Copeland A."/>
            <person name="Lucas S."/>
            <person name="Lapidus A."/>
            <person name="Barry K."/>
            <person name="Detter J.C."/>
            <person name="Glavina Del Rio T."/>
            <person name="Hammon N."/>
            <person name="Israni S."/>
            <person name="Dalin E."/>
            <person name="Tice H."/>
            <person name="Pitluck S."/>
            <person name="Chertkov O."/>
            <person name="Brettin T."/>
            <person name="Bruce D."/>
            <person name="Han C."/>
            <person name="Schmutz J."/>
            <person name="Larimer F."/>
            <person name="Land M.L."/>
            <person name="Hauser L."/>
            <person name="Kyrpides N."/>
            <person name="Mikhailova N."/>
            <person name="Ye Q."/>
            <person name="Zhou J."/>
            <person name="Richardson P."/>
            <person name="Fields M.W."/>
        </authorList>
    </citation>
    <scope>NUCLEOTIDE SEQUENCE [LARGE SCALE GENOMIC DNA]</scope>
    <source>
        <strain evidence="9">QYMF</strain>
    </source>
</reference>
<name>A6TQJ9_ALKMQ</name>
<protein>
    <recommendedName>
        <fullName evidence="1">bis(5'-nucleosyl)-tetraphosphatase (symmetrical)</fullName>
        <ecNumber evidence="1">3.6.1.41</ecNumber>
    </recommendedName>
</protein>
<dbReference type="EC" id="3.6.1.41" evidence="1"/>
<dbReference type="STRING" id="293826.Amet_2310"/>
<dbReference type="KEGG" id="amt:Amet_2310"/>
<evidence type="ECO:0000259" key="7">
    <source>
        <dbReference type="SMART" id="SM00471"/>
    </source>
</evidence>
<dbReference type="NCBIfam" id="TIGR00488">
    <property type="entry name" value="bis(5'-nucleosyl)-tetraphosphatase (symmetrical) YqeK"/>
    <property type="match status" value="1"/>
</dbReference>
<organism evidence="8 9">
    <name type="scientific">Alkaliphilus metalliredigens (strain QYMF)</name>
    <dbReference type="NCBI Taxonomy" id="293826"/>
    <lineage>
        <taxon>Bacteria</taxon>
        <taxon>Bacillati</taxon>
        <taxon>Bacillota</taxon>
        <taxon>Clostridia</taxon>
        <taxon>Peptostreptococcales</taxon>
        <taxon>Natronincolaceae</taxon>
        <taxon>Alkaliphilus</taxon>
    </lineage>
</organism>
<comment type="catalytic activity">
    <reaction evidence="6">
        <text>P(1),P(4)-bis(5'-adenosyl) tetraphosphate + H2O = 2 ADP + 2 H(+)</text>
        <dbReference type="Rhea" id="RHEA:24252"/>
        <dbReference type="ChEBI" id="CHEBI:15377"/>
        <dbReference type="ChEBI" id="CHEBI:15378"/>
        <dbReference type="ChEBI" id="CHEBI:58141"/>
        <dbReference type="ChEBI" id="CHEBI:456216"/>
        <dbReference type="EC" id="3.6.1.41"/>
    </reaction>
</comment>
<evidence type="ECO:0000256" key="5">
    <source>
        <dbReference type="ARBA" id="ARBA00023004"/>
    </source>
</evidence>
<evidence type="ECO:0000256" key="2">
    <source>
        <dbReference type="ARBA" id="ARBA00022723"/>
    </source>
</evidence>
<dbReference type="PANTHER" id="PTHR35795:SF1">
    <property type="entry name" value="BIS(5'-NUCLEOSYL)-TETRAPHOSPHATASE, SYMMETRICAL"/>
    <property type="match status" value="1"/>
</dbReference>
<dbReference type="eggNOG" id="COG1713">
    <property type="taxonomic scope" value="Bacteria"/>
</dbReference>
<gene>
    <name evidence="8" type="ordered locus">Amet_2310</name>
</gene>
<sequence length="191" mass="21837">MSEIVKRIDEELKKVLTYERYIHTQGVVDAALYLARKYNEDSQEAEIAALMHDYAKGFSKIEALGFIQKHKVEIDEVLLEAHQLLHGKIAAHIARNEFQIDNENILNAIENHTTGRLNMSKLEKIIYLADFIEIGRTYAGVDDLRIVAEEDLDKAVLQALNNTMKYVLSIEKLLHPNTLLARNQLLIGLTR</sequence>
<keyword evidence="9" id="KW-1185">Reference proteome</keyword>
<evidence type="ECO:0000256" key="4">
    <source>
        <dbReference type="ARBA" id="ARBA00022801"/>
    </source>
</evidence>
<dbReference type="Gene3D" id="1.10.3210.10">
    <property type="entry name" value="Hypothetical protein af1432"/>
    <property type="match status" value="1"/>
</dbReference>
<dbReference type="InterPro" id="IPR051094">
    <property type="entry name" value="Diverse_Catalytic_Enzymes"/>
</dbReference>
<dbReference type="GO" id="GO:0008803">
    <property type="term" value="F:bis(5'-nucleosyl)-tetraphosphatase (symmetrical) activity"/>
    <property type="evidence" value="ECO:0007669"/>
    <property type="project" value="UniProtKB-EC"/>
</dbReference>
<dbReference type="GO" id="GO:0046872">
    <property type="term" value="F:metal ion binding"/>
    <property type="evidence" value="ECO:0007669"/>
    <property type="project" value="UniProtKB-KW"/>
</dbReference>
<keyword evidence="2" id="KW-0479">Metal-binding</keyword>
<dbReference type="Pfam" id="PF01966">
    <property type="entry name" value="HD"/>
    <property type="match status" value="1"/>
</dbReference>
<dbReference type="PANTHER" id="PTHR35795">
    <property type="entry name" value="SLR1885 PROTEIN"/>
    <property type="match status" value="1"/>
</dbReference>
<dbReference type="SUPFAM" id="SSF109604">
    <property type="entry name" value="HD-domain/PDEase-like"/>
    <property type="match status" value="1"/>
</dbReference>
<dbReference type="SMART" id="SM00471">
    <property type="entry name" value="HDc"/>
    <property type="match status" value="1"/>
</dbReference>
<dbReference type="RefSeq" id="WP_012063442.1">
    <property type="nucleotide sequence ID" value="NC_009633.1"/>
</dbReference>
<dbReference type="InterPro" id="IPR003607">
    <property type="entry name" value="HD/PDEase_dom"/>
</dbReference>
<evidence type="ECO:0000256" key="3">
    <source>
        <dbReference type="ARBA" id="ARBA00022741"/>
    </source>
</evidence>
<dbReference type="InterPro" id="IPR006674">
    <property type="entry name" value="HD_domain"/>
</dbReference>
<dbReference type="EMBL" id="CP000724">
    <property type="protein sequence ID" value="ABR48467.1"/>
    <property type="molecule type" value="Genomic_DNA"/>
</dbReference>
<proteinExistence type="predicted"/>
<feature type="domain" description="HD/PDEase" evidence="7">
    <location>
        <begin position="16"/>
        <end position="144"/>
    </location>
</feature>
<evidence type="ECO:0000313" key="8">
    <source>
        <dbReference type="EMBL" id="ABR48467.1"/>
    </source>
</evidence>
<keyword evidence="3" id="KW-0547">Nucleotide-binding</keyword>
<dbReference type="GO" id="GO:0000166">
    <property type="term" value="F:nucleotide binding"/>
    <property type="evidence" value="ECO:0007669"/>
    <property type="project" value="UniProtKB-KW"/>
</dbReference>
<dbReference type="CDD" id="cd00077">
    <property type="entry name" value="HDc"/>
    <property type="match status" value="1"/>
</dbReference>
<accession>A6TQJ9</accession>
<dbReference type="Proteomes" id="UP000001572">
    <property type="component" value="Chromosome"/>
</dbReference>